<evidence type="ECO:0000256" key="3">
    <source>
        <dbReference type="ARBA" id="ARBA00023235"/>
    </source>
</evidence>
<dbReference type="AlphaFoldDB" id="A0A9D1AF12"/>
<keyword evidence="3 5" id="KW-0413">Isomerase</keyword>
<dbReference type="InterPro" id="IPR011013">
    <property type="entry name" value="Gal_mutarotase_sf_dom"/>
</dbReference>
<comment type="similarity">
    <text evidence="2 5">Belongs to the aldose epimerase family.</text>
</comment>
<dbReference type="PIRSF" id="PIRSF005096">
    <property type="entry name" value="GALM"/>
    <property type="match status" value="1"/>
</dbReference>
<dbReference type="GO" id="GO:0033499">
    <property type="term" value="P:galactose catabolic process via UDP-galactose, Leloir pathway"/>
    <property type="evidence" value="ECO:0007669"/>
    <property type="project" value="TreeGrafter"/>
</dbReference>
<evidence type="ECO:0000313" key="10">
    <source>
        <dbReference type="Proteomes" id="UP000824179"/>
    </source>
</evidence>
<dbReference type="PANTHER" id="PTHR10091:SF0">
    <property type="entry name" value="GALACTOSE MUTAROTASE"/>
    <property type="match status" value="1"/>
</dbReference>
<sequence>MKTYYDKFNGRDVYLYTIKSDMVEVDICELGARINSIRVNGVDIALGFDSVEGYLESGSYAGSTIGRVANRIADSRFFLNGKLYYVSANEGKHHLHGGIRGFDKRLFFVISYSSNSVCMQYISENGEEGYPGKLDFTVKFTVKDSELLVEYSALSDRDTLWCPTNHTYFNLNGEDSGDCRDDILQLNADSYTPTDDTLIPTGDVLPIEGTPFDFLKEKPIIADFKNPALRATNGYDHNFIANSNNMAFAYSNKTGIGFRVSSDMPCFQLYTGGAIKPCKGKSRQYGAWSGFCIEPQYCPNAINLKKFDKPIICADKRYEHYIKYTFGISG</sequence>
<comment type="pathway">
    <text evidence="1 5">Carbohydrate metabolism; hexose metabolism.</text>
</comment>
<proteinExistence type="inferred from homology"/>
<dbReference type="InterPro" id="IPR047215">
    <property type="entry name" value="Galactose_mutarotase-like"/>
</dbReference>
<gene>
    <name evidence="9" type="ORF">IAB90_00600</name>
</gene>
<evidence type="ECO:0000256" key="5">
    <source>
        <dbReference type="PIRNR" id="PIRNR005096"/>
    </source>
</evidence>
<feature type="binding site" evidence="7">
    <location>
        <position position="236"/>
    </location>
    <ligand>
        <name>beta-D-galactose</name>
        <dbReference type="ChEBI" id="CHEBI:27667"/>
    </ligand>
</feature>
<organism evidence="9 10">
    <name type="scientific">Candidatus Coproplasma stercoripullorum</name>
    <dbReference type="NCBI Taxonomy" id="2840751"/>
    <lineage>
        <taxon>Bacteria</taxon>
        <taxon>Bacillati</taxon>
        <taxon>Bacillota</taxon>
        <taxon>Clostridia</taxon>
        <taxon>Eubacteriales</taxon>
        <taxon>Candidatus Coproplasma</taxon>
    </lineage>
</organism>
<feature type="binding site" evidence="8">
    <location>
        <begin position="70"/>
        <end position="71"/>
    </location>
    <ligand>
        <name>beta-D-galactose</name>
        <dbReference type="ChEBI" id="CHEBI:27667"/>
    </ligand>
</feature>
<evidence type="ECO:0000256" key="1">
    <source>
        <dbReference type="ARBA" id="ARBA00005028"/>
    </source>
</evidence>
<comment type="caution">
    <text evidence="9">The sequence shown here is derived from an EMBL/GenBank/DDBJ whole genome shotgun (WGS) entry which is preliminary data.</text>
</comment>
<dbReference type="InterPro" id="IPR014718">
    <property type="entry name" value="GH-type_carb-bd"/>
</dbReference>
<dbReference type="InterPro" id="IPR008183">
    <property type="entry name" value="Aldose_1/G6P_1-epimerase"/>
</dbReference>
<dbReference type="GO" id="GO:0030246">
    <property type="term" value="F:carbohydrate binding"/>
    <property type="evidence" value="ECO:0007669"/>
    <property type="project" value="InterPro"/>
</dbReference>
<reference evidence="9" key="1">
    <citation type="submission" date="2020-10" db="EMBL/GenBank/DDBJ databases">
        <authorList>
            <person name="Gilroy R."/>
        </authorList>
    </citation>
    <scope>NUCLEOTIDE SEQUENCE</scope>
    <source>
        <strain evidence="9">ChiW25-3613</strain>
    </source>
</reference>
<evidence type="ECO:0000256" key="7">
    <source>
        <dbReference type="PIRSR" id="PIRSR005096-2"/>
    </source>
</evidence>
<feature type="active site" description="Proton acceptor" evidence="6">
    <location>
        <position position="294"/>
    </location>
</feature>
<dbReference type="GO" id="GO:0004034">
    <property type="term" value="F:aldose 1-epimerase activity"/>
    <property type="evidence" value="ECO:0007669"/>
    <property type="project" value="UniProtKB-EC"/>
</dbReference>
<dbReference type="SUPFAM" id="SSF74650">
    <property type="entry name" value="Galactose mutarotase-like"/>
    <property type="match status" value="1"/>
</dbReference>
<evidence type="ECO:0000313" key="9">
    <source>
        <dbReference type="EMBL" id="HIR38860.1"/>
    </source>
</evidence>
<dbReference type="GO" id="GO:0006006">
    <property type="term" value="P:glucose metabolic process"/>
    <property type="evidence" value="ECO:0007669"/>
    <property type="project" value="TreeGrafter"/>
</dbReference>
<dbReference type="Pfam" id="PF01263">
    <property type="entry name" value="Aldose_epim"/>
    <property type="match status" value="1"/>
</dbReference>
<dbReference type="EMBL" id="DVHB01000013">
    <property type="protein sequence ID" value="HIR38860.1"/>
    <property type="molecule type" value="Genomic_DNA"/>
</dbReference>
<feature type="binding site" evidence="8">
    <location>
        <begin position="166"/>
        <end position="168"/>
    </location>
    <ligand>
        <name>beta-D-galactose</name>
        <dbReference type="ChEBI" id="CHEBI:27667"/>
    </ligand>
</feature>
<keyword evidence="4 5" id="KW-0119">Carbohydrate metabolism</keyword>
<comment type="catalytic activity">
    <reaction evidence="5">
        <text>alpha-D-glucose = beta-D-glucose</text>
        <dbReference type="Rhea" id="RHEA:10264"/>
        <dbReference type="ChEBI" id="CHEBI:15903"/>
        <dbReference type="ChEBI" id="CHEBI:17925"/>
        <dbReference type="EC" id="5.1.3.3"/>
    </reaction>
</comment>
<reference evidence="9" key="2">
    <citation type="journal article" date="2021" name="PeerJ">
        <title>Extensive microbial diversity within the chicken gut microbiome revealed by metagenomics and culture.</title>
        <authorList>
            <person name="Gilroy R."/>
            <person name="Ravi A."/>
            <person name="Getino M."/>
            <person name="Pursley I."/>
            <person name="Horton D.L."/>
            <person name="Alikhan N.F."/>
            <person name="Baker D."/>
            <person name="Gharbi K."/>
            <person name="Hall N."/>
            <person name="Watson M."/>
            <person name="Adriaenssens E.M."/>
            <person name="Foster-Nyarko E."/>
            <person name="Jarju S."/>
            <person name="Secka A."/>
            <person name="Antonio M."/>
            <person name="Oren A."/>
            <person name="Chaudhuri R.R."/>
            <person name="La Ragione R."/>
            <person name="Hildebrand F."/>
            <person name="Pallen M.J."/>
        </authorList>
    </citation>
    <scope>NUCLEOTIDE SEQUENCE</scope>
    <source>
        <strain evidence="9">ChiW25-3613</strain>
    </source>
</reference>
<dbReference type="EC" id="5.1.3.3" evidence="5"/>
<name>A0A9D1AF12_9FIRM</name>
<dbReference type="Proteomes" id="UP000824179">
    <property type="component" value="Unassembled WGS sequence"/>
</dbReference>
<accession>A0A9D1AF12</accession>
<feature type="active site" description="Proton donor" evidence="6">
    <location>
        <position position="166"/>
    </location>
</feature>
<dbReference type="Gene3D" id="2.70.98.10">
    <property type="match status" value="1"/>
</dbReference>
<evidence type="ECO:0000256" key="2">
    <source>
        <dbReference type="ARBA" id="ARBA00006206"/>
    </source>
</evidence>
<dbReference type="PANTHER" id="PTHR10091">
    <property type="entry name" value="ALDOSE-1-EPIMERASE"/>
    <property type="match status" value="1"/>
</dbReference>
<dbReference type="CDD" id="cd09019">
    <property type="entry name" value="galactose_mutarotase_like"/>
    <property type="match status" value="1"/>
</dbReference>
<evidence type="ECO:0000256" key="4">
    <source>
        <dbReference type="ARBA" id="ARBA00023277"/>
    </source>
</evidence>
<protein>
    <recommendedName>
        <fullName evidence="5">Aldose 1-epimerase</fullName>
        <ecNumber evidence="5">5.1.3.3</ecNumber>
    </recommendedName>
</protein>
<evidence type="ECO:0000256" key="6">
    <source>
        <dbReference type="PIRSR" id="PIRSR005096-1"/>
    </source>
</evidence>
<evidence type="ECO:0000256" key="8">
    <source>
        <dbReference type="PIRSR" id="PIRSR005096-3"/>
    </source>
</evidence>
<dbReference type="InterPro" id="IPR015443">
    <property type="entry name" value="Aldose_1-epimerase"/>
</dbReference>